<keyword evidence="1" id="KW-0472">Membrane</keyword>
<evidence type="ECO:0000313" key="3">
    <source>
        <dbReference type="Proteomes" id="UP001060112"/>
    </source>
</evidence>
<feature type="transmembrane region" description="Helical" evidence="1">
    <location>
        <begin position="28"/>
        <end position="50"/>
    </location>
</feature>
<reference evidence="2" key="1">
    <citation type="submission" date="2022-07" db="EMBL/GenBank/DDBJ databases">
        <title>Faecal culturing of patients with breast cancer.</title>
        <authorList>
            <person name="Teng N.M.Y."/>
            <person name="Kiu R."/>
            <person name="Evans R."/>
            <person name="Baker D.J."/>
            <person name="Zenner C."/>
            <person name="Robinson S.D."/>
            <person name="Hall L.J."/>
        </authorList>
    </citation>
    <scope>NUCLEOTIDE SEQUENCE</scope>
    <source>
        <strain evidence="2">LH1062</strain>
    </source>
</reference>
<keyword evidence="3" id="KW-1185">Reference proteome</keyword>
<dbReference type="RefSeq" id="WP_290141300.1">
    <property type="nucleotide sequence ID" value="NZ_CP101620.1"/>
</dbReference>
<gene>
    <name evidence="2" type="ORF">NMU03_03380</name>
</gene>
<sequence>MSYTMTIGMEAYNKCLNDGGFQAMSYQLIGQAAVEAIYMAVIVFIFSNIWGNKKGEQLMKDHTSP</sequence>
<organism evidence="2 3">
    <name type="scientific">Allocoprobacillus halotolerans</name>
    <dbReference type="NCBI Taxonomy" id="2944914"/>
    <lineage>
        <taxon>Bacteria</taxon>
        <taxon>Bacillati</taxon>
        <taxon>Bacillota</taxon>
        <taxon>Erysipelotrichia</taxon>
        <taxon>Erysipelotrichales</taxon>
        <taxon>Erysipelotrichaceae</taxon>
        <taxon>Allocoprobacillus</taxon>
    </lineage>
</organism>
<keyword evidence="1" id="KW-1133">Transmembrane helix</keyword>
<name>A0ABY5I3D3_9FIRM</name>
<dbReference type="EMBL" id="CP101620">
    <property type="protein sequence ID" value="UTY39863.1"/>
    <property type="molecule type" value="Genomic_DNA"/>
</dbReference>
<keyword evidence="1" id="KW-0812">Transmembrane</keyword>
<dbReference type="Proteomes" id="UP001060112">
    <property type="component" value="Chromosome"/>
</dbReference>
<evidence type="ECO:0000313" key="2">
    <source>
        <dbReference type="EMBL" id="UTY39863.1"/>
    </source>
</evidence>
<protein>
    <submittedName>
        <fullName evidence="2">Uncharacterized protein</fullName>
    </submittedName>
</protein>
<proteinExistence type="predicted"/>
<evidence type="ECO:0000256" key="1">
    <source>
        <dbReference type="SAM" id="Phobius"/>
    </source>
</evidence>
<accession>A0ABY5I3D3</accession>